<evidence type="ECO:0000256" key="1">
    <source>
        <dbReference type="SAM" id="MobiDB-lite"/>
    </source>
</evidence>
<gene>
    <name evidence="2" type="ORF">E2C01_060319</name>
</gene>
<evidence type="ECO:0000313" key="3">
    <source>
        <dbReference type="Proteomes" id="UP000324222"/>
    </source>
</evidence>
<sequence>MKCFEPPNIGLNIYLQRVTLVYRRDVAASFLLDGKSLNTGLPLPSCRPYQPHLQSGQESGRNPSSHQETTWQDSCRGGVEVGNIGLPTQQTDLTCTVPTHAGCGLPAEGCHASPVKYTANFSDP</sequence>
<dbReference type="AlphaFoldDB" id="A0A5B7H7P8"/>
<evidence type="ECO:0000313" key="2">
    <source>
        <dbReference type="EMBL" id="MPC66173.1"/>
    </source>
</evidence>
<reference evidence="2 3" key="1">
    <citation type="submission" date="2019-05" db="EMBL/GenBank/DDBJ databases">
        <title>Another draft genome of Portunus trituberculatus and its Hox gene families provides insights of decapod evolution.</title>
        <authorList>
            <person name="Jeong J.-H."/>
            <person name="Song I."/>
            <person name="Kim S."/>
            <person name="Choi T."/>
            <person name="Kim D."/>
            <person name="Ryu S."/>
            <person name="Kim W."/>
        </authorList>
    </citation>
    <scope>NUCLEOTIDE SEQUENCE [LARGE SCALE GENOMIC DNA]</scope>
    <source>
        <tissue evidence="2">Muscle</tissue>
    </source>
</reference>
<organism evidence="2 3">
    <name type="scientific">Portunus trituberculatus</name>
    <name type="common">Swimming crab</name>
    <name type="synonym">Neptunus trituberculatus</name>
    <dbReference type="NCBI Taxonomy" id="210409"/>
    <lineage>
        <taxon>Eukaryota</taxon>
        <taxon>Metazoa</taxon>
        <taxon>Ecdysozoa</taxon>
        <taxon>Arthropoda</taxon>
        <taxon>Crustacea</taxon>
        <taxon>Multicrustacea</taxon>
        <taxon>Malacostraca</taxon>
        <taxon>Eumalacostraca</taxon>
        <taxon>Eucarida</taxon>
        <taxon>Decapoda</taxon>
        <taxon>Pleocyemata</taxon>
        <taxon>Brachyura</taxon>
        <taxon>Eubrachyura</taxon>
        <taxon>Portunoidea</taxon>
        <taxon>Portunidae</taxon>
        <taxon>Portuninae</taxon>
        <taxon>Portunus</taxon>
    </lineage>
</organism>
<accession>A0A5B7H7P8</accession>
<protein>
    <submittedName>
        <fullName evidence="2">Uncharacterized protein</fullName>
    </submittedName>
</protein>
<comment type="caution">
    <text evidence="2">The sequence shown here is derived from an EMBL/GenBank/DDBJ whole genome shotgun (WGS) entry which is preliminary data.</text>
</comment>
<dbReference type="Proteomes" id="UP000324222">
    <property type="component" value="Unassembled WGS sequence"/>
</dbReference>
<proteinExistence type="predicted"/>
<name>A0A5B7H7P8_PORTR</name>
<feature type="region of interest" description="Disordered" evidence="1">
    <location>
        <begin position="48"/>
        <end position="73"/>
    </location>
</feature>
<keyword evidence="3" id="KW-1185">Reference proteome</keyword>
<feature type="compositionally biased region" description="Polar residues" evidence="1">
    <location>
        <begin position="52"/>
        <end position="73"/>
    </location>
</feature>
<dbReference type="EMBL" id="VSRR010024398">
    <property type="protein sequence ID" value="MPC66173.1"/>
    <property type="molecule type" value="Genomic_DNA"/>
</dbReference>